<dbReference type="AlphaFoldDB" id="A0AAD4L7H9"/>
<evidence type="ECO:0000256" key="1">
    <source>
        <dbReference type="SAM" id="MobiDB-lite"/>
    </source>
</evidence>
<evidence type="ECO:0000313" key="2">
    <source>
        <dbReference type="EMBL" id="KAH8983117.1"/>
    </source>
</evidence>
<accession>A0AAD4L7H9</accession>
<name>A0AAD4L7H9_9AGAM</name>
<evidence type="ECO:0000313" key="3">
    <source>
        <dbReference type="Proteomes" id="UP001201163"/>
    </source>
</evidence>
<proteinExistence type="predicted"/>
<organism evidence="2 3">
    <name type="scientific">Lactarius akahatsu</name>
    <dbReference type="NCBI Taxonomy" id="416441"/>
    <lineage>
        <taxon>Eukaryota</taxon>
        <taxon>Fungi</taxon>
        <taxon>Dikarya</taxon>
        <taxon>Basidiomycota</taxon>
        <taxon>Agaricomycotina</taxon>
        <taxon>Agaricomycetes</taxon>
        <taxon>Russulales</taxon>
        <taxon>Russulaceae</taxon>
        <taxon>Lactarius</taxon>
    </lineage>
</organism>
<gene>
    <name evidence="2" type="ORF">EDB92DRAFT_1951851</name>
</gene>
<reference evidence="2" key="1">
    <citation type="submission" date="2022-01" db="EMBL/GenBank/DDBJ databases">
        <title>Comparative genomics reveals a dynamic genome evolution in the ectomycorrhizal milk-cap (Lactarius) mushrooms.</title>
        <authorList>
            <consortium name="DOE Joint Genome Institute"/>
            <person name="Lebreton A."/>
            <person name="Tang N."/>
            <person name="Kuo A."/>
            <person name="LaButti K."/>
            <person name="Drula E."/>
            <person name="Barry K."/>
            <person name="Clum A."/>
            <person name="Lipzen A."/>
            <person name="Mousain D."/>
            <person name="Ng V."/>
            <person name="Wang R."/>
            <person name="Wang X."/>
            <person name="Dai Y."/>
            <person name="Henrissat B."/>
            <person name="Grigoriev I.V."/>
            <person name="Guerin-Laguette A."/>
            <person name="Yu F."/>
            <person name="Martin F.M."/>
        </authorList>
    </citation>
    <scope>NUCLEOTIDE SEQUENCE</scope>
    <source>
        <strain evidence="2">QP</strain>
    </source>
</reference>
<keyword evidence="3" id="KW-1185">Reference proteome</keyword>
<sequence length="220" mass="24728">MTFEVIADALPLFEGSALSDLVHFRKRCRDNLVSFFDGFVDGSDSLSKIWFVCCKTKRDRHDKPILAGWVRDFISRHTKKLEETYNNALLKSSSLRKGFVAALRTHNIEGKRQDMERDASGKKTKMPKFTRRTTSTALQIATDHAFTGTYARRFRPSDPPETTSCPCGDATRSAEHVLQTPAPLPAVRPATHLLRHPQHGVELYPPPSPIPPLLLHPGRS</sequence>
<comment type="caution">
    <text evidence="2">The sequence shown here is derived from an EMBL/GenBank/DDBJ whole genome shotgun (WGS) entry which is preliminary data.</text>
</comment>
<protein>
    <submittedName>
        <fullName evidence="2">Uncharacterized protein</fullName>
    </submittedName>
</protein>
<dbReference type="Proteomes" id="UP001201163">
    <property type="component" value="Unassembled WGS sequence"/>
</dbReference>
<feature type="region of interest" description="Disordered" evidence="1">
    <location>
        <begin position="197"/>
        <end position="220"/>
    </location>
</feature>
<feature type="compositionally biased region" description="Pro residues" evidence="1">
    <location>
        <begin position="204"/>
        <end position="214"/>
    </location>
</feature>
<dbReference type="EMBL" id="JAKELL010000092">
    <property type="protein sequence ID" value="KAH8983117.1"/>
    <property type="molecule type" value="Genomic_DNA"/>
</dbReference>